<accession>S6B1D3</accession>
<dbReference type="SUPFAM" id="SSF52833">
    <property type="entry name" value="Thioredoxin-like"/>
    <property type="match status" value="1"/>
</dbReference>
<evidence type="ECO:0000259" key="2">
    <source>
        <dbReference type="PROSITE" id="PS51352"/>
    </source>
</evidence>
<feature type="domain" description="Thioredoxin" evidence="2">
    <location>
        <begin position="126"/>
        <end position="252"/>
    </location>
</feature>
<name>S6B1D3_BABBO</name>
<dbReference type="GO" id="GO:0005737">
    <property type="term" value="C:cytoplasm"/>
    <property type="evidence" value="ECO:0007669"/>
    <property type="project" value="TreeGrafter"/>
</dbReference>
<dbReference type="PANTHER" id="PTHR45663:SF11">
    <property type="entry name" value="GEO12009P1"/>
    <property type="match status" value="1"/>
</dbReference>
<dbReference type="PANTHER" id="PTHR45663">
    <property type="entry name" value="GEO12009P1"/>
    <property type="match status" value="1"/>
</dbReference>
<dbReference type="VEuPathDB" id="PiroplasmaDB:BBOV_I003690"/>
<evidence type="ECO:0000256" key="1">
    <source>
        <dbReference type="SAM" id="SignalP"/>
    </source>
</evidence>
<feature type="chain" id="PRO_5004535984" evidence="1">
    <location>
        <begin position="25"/>
        <end position="255"/>
    </location>
</feature>
<dbReference type="PROSITE" id="PS51352">
    <property type="entry name" value="THIOREDOXIN_2"/>
    <property type="match status" value="1"/>
</dbReference>
<dbReference type="CDD" id="cd02947">
    <property type="entry name" value="TRX_family"/>
    <property type="match status" value="1"/>
</dbReference>
<evidence type="ECO:0000313" key="3">
    <source>
        <dbReference type="EMBL" id="BAN65173.1"/>
    </source>
</evidence>
<reference evidence="3" key="1">
    <citation type="journal article" date="2014" name="BMC Genomics">
        <title>The Babesia bovis gene and promoter model: an update from full-length EST analysis.</title>
        <authorList>
            <person name="Yamagishi J."/>
            <person name="Wakaguri H."/>
            <person name="Yokoyama N."/>
            <person name="Yamashita R."/>
            <person name="Suzuki Y."/>
            <person name="Xuan X."/>
            <person name="Igarashi I."/>
        </authorList>
    </citation>
    <scope>NUCLEOTIDE SEQUENCE</scope>
    <source>
        <strain evidence="3">Texas</strain>
    </source>
</reference>
<dbReference type="Pfam" id="PF00085">
    <property type="entry name" value="Thioredoxin"/>
    <property type="match status" value="1"/>
</dbReference>
<feature type="signal peptide" evidence="1">
    <location>
        <begin position="1"/>
        <end position="24"/>
    </location>
</feature>
<proteinExistence type="evidence at transcript level"/>
<gene>
    <name evidence="3" type="primary">BBOV_I003690</name>
</gene>
<dbReference type="GO" id="GO:0015035">
    <property type="term" value="F:protein-disulfide reductase activity"/>
    <property type="evidence" value="ECO:0007669"/>
    <property type="project" value="TreeGrafter"/>
</dbReference>
<sequence length="255" mass="27694">MASIVDIFFRFILLCVYTVRVVTCLEEHSIVEWARDSNGLELLSIKDSEYVPISPHKVSNDADNSGRYDTVSIASCNAPTGCGLYCAYEPLGRGSVPRDEVSVAKIALRKDYPLGYIRGHGSFVGESSGVEAHVSKFGLFGGGDNGSGSGSLEQLIEDNKTSGGVLLVDFYATWCRPCDTMKANLSIVESRYKPGKLVIHKIDVDQNAELSASYEITALPTLLLFRRGELVKRVRGVVDVSTLMGMINEALDDAS</sequence>
<dbReference type="InterPro" id="IPR013766">
    <property type="entry name" value="Thioredoxin_domain"/>
</dbReference>
<dbReference type="PRINTS" id="PR00421">
    <property type="entry name" value="THIOREDOXIN"/>
</dbReference>
<protein>
    <submittedName>
        <fullName evidence="3">Thioredoxin, putative</fullName>
    </submittedName>
</protein>
<organism evidence="3">
    <name type="scientific">Babesia bovis</name>
    <dbReference type="NCBI Taxonomy" id="5865"/>
    <lineage>
        <taxon>Eukaryota</taxon>
        <taxon>Sar</taxon>
        <taxon>Alveolata</taxon>
        <taxon>Apicomplexa</taxon>
        <taxon>Aconoidasida</taxon>
        <taxon>Piroplasmida</taxon>
        <taxon>Babesiidae</taxon>
        <taxon>Babesia</taxon>
    </lineage>
</organism>
<dbReference type="InterPro" id="IPR036249">
    <property type="entry name" value="Thioredoxin-like_sf"/>
</dbReference>
<dbReference type="AlphaFoldDB" id="S6B1D3"/>
<dbReference type="EMBL" id="AK441379">
    <property type="protein sequence ID" value="BAN65173.1"/>
    <property type="molecule type" value="mRNA"/>
</dbReference>
<dbReference type="Gene3D" id="3.40.30.10">
    <property type="entry name" value="Glutaredoxin"/>
    <property type="match status" value="1"/>
</dbReference>
<keyword evidence="1" id="KW-0732">Signal</keyword>